<comment type="similarity">
    <text evidence="1">Belongs to the short-chain dehydrogenases/reductases (SDR) family.</text>
</comment>
<gene>
    <name evidence="3" type="ORF">SAMN04488554_1159</name>
</gene>
<organism evidence="3 4">
    <name type="scientific">Ruania alba</name>
    <dbReference type="NCBI Taxonomy" id="648782"/>
    <lineage>
        <taxon>Bacteria</taxon>
        <taxon>Bacillati</taxon>
        <taxon>Actinomycetota</taxon>
        <taxon>Actinomycetes</taxon>
        <taxon>Micrococcales</taxon>
        <taxon>Ruaniaceae</taxon>
        <taxon>Ruania</taxon>
    </lineage>
</organism>
<dbReference type="InterPro" id="IPR002347">
    <property type="entry name" value="SDR_fam"/>
</dbReference>
<dbReference type="Pfam" id="PF13561">
    <property type="entry name" value="adh_short_C2"/>
    <property type="match status" value="1"/>
</dbReference>
<dbReference type="InterPro" id="IPR036291">
    <property type="entry name" value="NAD(P)-bd_dom_sf"/>
</dbReference>
<name>A0A1H5EXC6_9MICO</name>
<dbReference type="GO" id="GO:0016616">
    <property type="term" value="F:oxidoreductase activity, acting on the CH-OH group of donors, NAD or NADP as acceptor"/>
    <property type="evidence" value="ECO:0007669"/>
    <property type="project" value="TreeGrafter"/>
</dbReference>
<dbReference type="RefSeq" id="WP_089772079.1">
    <property type="nucleotide sequence ID" value="NZ_FNTX01000001.1"/>
</dbReference>
<keyword evidence="2" id="KW-0560">Oxidoreductase</keyword>
<dbReference type="Proteomes" id="UP000199220">
    <property type="component" value="Unassembled WGS sequence"/>
</dbReference>
<dbReference type="OrthoDB" id="517007at2"/>
<dbReference type="CDD" id="cd05233">
    <property type="entry name" value="SDR_c"/>
    <property type="match status" value="1"/>
</dbReference>
<dbReference type="PRINTS" id="PR00081">
    <property type="entry name" value="GDHRDH"/>
</dbReference>
<dbReference type="PANTHER" id="PTHR42760:SF133">
    <property type="entry name" value="3-OXOACYL-[ACYL-CARRIER-PROTEIN] REDUCTASE"/>
    <property type="match status" value="1"/>
</dbReference>
<dbReference type="STRING" id="648782.SAMN04488554_1159"/>
<dbReference type="FunFam" id="3.40.50.720:FF:000084">
    <property type="entry name" value="Short-chain dehydrogenase reductase"/>
    <property type="match status" value="1"/>
</dbReference>
<proteinExistence type="inferred from homology"/>
<dbReference type="PANTHER" id="PTHR42760">
    <property type="entry name" value="SHORT-CHAIN DEHYDROGENASES/REDUCTASES FAMILY MEMBER"/>
    <property type="match status" value="1"/>
</dbReference>
<keyword evidence="4" id="KW-1185">Reference proteome</keyword>
<evidence type="ECO:0000256" key="2">
    <source>
        <dbReference type="ARBA" id="ARBA00023002"/>
    </source>
</evidence>
<accession>A0A1H5EXC6</accession>
<evidence type="ECO:0000256" key="1">
    <source>
        <dbReference type="ARBA" id="ARBA00006484"/>
    </source>
</evidence>
<evidence type="ECO:0000313" key="3">
    <source>
        <dbReference type="EMBL" id="SED95765.1"/>
    </source>
</evidence>
<dbReference type="AlphaFoldDB" id="A0A1H5EXC6"/>
<dbReference type="Gene3D" id="3.40.50.720">
    <property type="entry name" value="NAD(P)-binding Rossmann-like Domain"/>
    <property type="match status" value="1"/>
</dbReference>
<protein>
    <submittedName>
        <fullName evidence="3">NAD(P)-dependent dehydrogenase, short-chain alcohol dehydrogenase family</fullName>
    </submittedName>
</protein>
<dbReference type="PRINTS" id="PR00080">
    <property type="entry name" value="SDRFAMILY"/>
</dbReference>
<sequence length="273" mass="28401">MESRQSEQKIPDLPSLSDLGSLRGRVAVVTGAAKGIGLACARRLAEAGADVALFDIDGAGVADAAEQIARDFGVRTLGSMVDSSDSVAVRTAIETVTTELAGLHIWVNNAGIFPEIATLDISESDYDRLMTLNQRGMFLASLDAARAMRDHGGGVIINMSSVSGLIAATNSAHYVAAKHAIVGSTKAFARDLAPYGIRVLAVAPTLVRTPGVQAGLDHDEHSRAALEAFVAQIPMGRAAEPDEVARVVYFAATDLAAFMTGSVLTVDGGELVL</sequence>
<reference evidence="4" key="1">
    <citation type="submission" date="2016-10" db="EMBL/GenBank/DDBJ databases">
        <authorList>
            <person name="Varghese N."/>
            <person name="Submissions S."/>
        </authorList>
    </citation>
    <scope>NUCLEOTIDE SEQUENCE [LARGE SCALE GENOMIC DNA]</scope>
    <source>
        <strain evidence="4">DSM 21368</strain>
    </source>
</reference>
<evidence type="ECO:0000313" key="4">
    <source>
        <dbReference type="Proteomes" id="UP000199220"/>
    </source>
</evidence>
<dbReference type="SUPFAM" id="SSF51735">
    <property type="entry name" value="NAD(P)-binding Rossmann-fold domains"/>
    <property type="match status" value="1"/>
</dbReference>
<dbReference type="EMBL" id="FNTX01000001">
    <property type="protein sequence ID" value="SED95765.1"/>
    <property type="molecule type" value="Genomic_DNA"/>
</dbReference>